<organism evidence="3">
    <name type="scientific">Candidatus Kentrum sp. TC</name>
    <dbReference type="NCBI Taxonomy" id="2126339"/>
    <lineage>
        <taxon>Bacteria</taxon>
        <taxon>Pseudomonadati</taxon>
        <taxon>Pseudomonadota</taxon>
        <taxon>Gammaproteobacteria</taxon>
        <taxon>Candidatus Kentrum</taxon>
    </lineage>
</organism>
<dbReference type="Gene3D" id="3.40.50.1460">
    <property type="match status" value="1"/>
</dbReference>
<dbReference type="InterPro" id="IPR035897">
    <property type="entry name" value="Toll_tir_struct_dom_sf"/>
</dbReference>
<dbReference type="EMBL" id="CAADFS010000004">
    <property type="protein sequence ID" value="VFK38389.1"/>
    <property type="molecule type" value="Genomic_DNA"/>
</dbReference>
<feature type="domain" description="Caspase family p20" evidence="2">
    <location>
        <begin position="115"/>
        <end position="255"/>
    </location>
</feature>
<dbReference type="GO" id="GO:0006508">
    <property type="term" value="P:proteolysis"/>
    <property type="evidence" value="ECO:0007669"/>
    <property type="project" value="InterPro"/>
</dbReference>
<dbReference type="GO" id="GO:0007165">
    <property type="term" value="P:signal transduction"/>
    <property type="evidence" value="ECO:0007669"/>
    <property type="project" value="InterPro"/>
</dbReference>
<evidence type="ECO:0000313" key="3">
    <source>
        <dbReference type="EMBL" id="VFK38389.1"/>
    </source>
</evidence>
<dbReference type="Pfam" id="PF13676">
    <property type="entry name" value="TIR_2"/>
    <property type="match status" value="1"/>
</dbReference>
<dbReference type="InterPro" id="IPR029030">
    <property type="entry name" value="Caspase-like_dom_sf"/>
</dbReference>
<dbReference type="SMART" id="SM00115">
    <property type="entry name" value="CASc"/>
    <property type="match status" value="1"/>
</dbReference>
<dbReference type="InterPro" id="IPR015917">
    <property type="entry name" value="Pept_C14A"/>
</dbReference>
<dbReference type="InterPro" id="IPR001309">
    <property type="entry name" value="Pept_C14_p20"/>
</dbReference>
<dbReference type="InterPro" id="IPR000157">
    <property type="entry name" value="TIR_dom"/>
</dbReference>
<sequence>MPGTPGAGHVRDDRAEFRFLVWPGRDIAKRPGMIFIMPRLWAKLHRLREESGKSTKLRHTRNEASFTPVNPRAVPSTLRPSFLNIPVFLLLSLFSSASFGFVSALQDFLFTEHGEHRVALVIGNGDYDKGNSLKNPRNDAEDMVEALEKLDFQIIQHSRYTDLDKESMEKAIAAFGKALENHTVALFYYAGHGIQIGGKNYLIPVGTDIGLKNDRRFTEEELEKKFVDIDAVLGEMKANKTRLDIIILDACRNNPYRGIALAKLPEGLSEIKNLPEGAEGTLIAFSTAPGKTASDGDKRNSPYTKHLKEQITVKGREIEDAFKAVGNELRDDTDPIQISWYHSSLTGEFYFNPYFWQTPRGQILTIAAIALLITIFLILRHRICLSKKPYVFLSHSPEDDTNANALANALKANGVEVVRGADHWTERHSPRLFRKKSYCADTVLVLLSETSIRNKRVRRETVHALSRGCYRGVAIDAPDPTQEGMRLFPHDFTPIPDWKGAIDDEGIKRLVADLRRALAPRKHRDIETVAQAAPENRSVFLGKKPPGPKTPDWGKIEALLTNTVDRRPQMRVMLDSRERWNHWSLFLVRGIREDLANTFARHVMIRQGDDGYAPLDGDDLELRITELQPMEASGYRRALLDAIKGTSLEGLSDDDILSGWLETGWPVKVIYTGLKMEEMAGEVEEYVEAVRQLFDSRKELFRQTKDKRVFVIFGCLFETTGKATDHEFAFDDMDNVHILERPLDPIELVDIQLWIGGFPDNFKRHYQQARIENMLEKHFENKSLRYLYLQEPLRKALAATRQP</sequence>
<evidence type="ECO:0000256" key="1">
    <source>
        <dbReference type="ARBA" id="ARBA00010134"/>
    </source>
</evidence>
<accession>A0A450YA11</accession>
<reference evidence="3" key="1">
    <citation type="submission" date="2019-02" db="EMBL/GenBank/DDBJ databases">
        <authorList>
            <person name="Gruber-Vodicka R. H."/>
            <person name="Seah K. B. B."/>
        </authorList>
    </citation>
    <scope>NUCLEOTIDE SEQUENCE</scope>
    <source>
        <strain evidence="3">BECK_BZ123</strain>
    </source>
</reference>
<dbReference type="InterPro" id="IPR052039">
    <property type="entry name" value="Caspase-related_regulators"/>
</dbReference>
<name>A0A450YA11_9GAMM</name>
<dbReference type="SUPFAM" id="SSF52129">
    <property type="entry name" value="Caspase-like"/>
    <property type="match status" value="1"/>
</dbReference>
<dbReference type="PANTHER" id="PTHR22576">
    <property type="entry name" value="MUCOSA ASSOCIATED LYMPHOID TISSUE LYMPHOMA TRANSLOCATION PROTEIN 1/PARACASPASE"/>
    <property type="match status" value="1"/>
</dbReference>
<gene>
    <name evidence="3" type="ORF">BECKTC1821D_GA0114238_100462</name>
</gene>
<protein>
    <submittedName>
        <fullName evidence="3">TIR domain-containing protein</fullName>
    </submittedName>
</protein>
<dbReference type="SUPFAM" id="SSF52200">
    <property type="entry name" value="Toll/Interleukin receptor TIR domain"/>
    <property type="match status" value="1"/>
</dbReference>
<dbReference type="PANTHER" id="PTHR22576:SF37">
    <property type="entry name" value="MUCOSA-ASSOCIATED LYMPHOID TISSUE LYMPHOMA TRANSLOCATION PROTEIN 1"/>
    <property type="match status" value="1"/>
</dbReference>
<dbReference type="Gene3D" id="3.40.50.10140">
    <property type="entry name" value="Toll/interleukin-1 receptor homology (TIR) domain"/>
    <property type="match status" value="1"/>
</dbReference>
<comment type="similarity">
    <text evidence="1">Belongs to the peptidase C14A family.</text>
</comment>
<dbReference type="InterPro" id="IPR011600">
    <property type="entry name" value="Pept_C14_caspase"/>
</dbReference>
<dbReference type="PROSITE" id="PS50208">
    <property type="entry name" value="CASPASE_P20"/>
    <property type="match status" value="1"/>
</dbReference>
<dbReference type="GO" id="GO:0004197">
    <property type="term" value="F:cysteine-type endopeptidase activity"/>
    <property type="evidence" value="ECO:0007669"/>
    <property type="project" value="InterPro"/>
</dbReference>
<dbReference type="AlphaFoldDB" id="A0A450YA11"/>
<evidence type="ECO:0000259" key="2">
    <source>
        <dbReference type="PROSITE" id="PS50208"/>
    </source>
</evidence>
<proteinExistence type="inferred from homology"/>
<dbReference type="Pfam" id="PF00656">
    <property type="entry name" value="Peptidase_C14"/>
    <property type="match status" value="1"/>
</dbReference>